<dbReference type="Gene3D" id="3.30.540.10">
    <property type="entry name" value="Fructose-1,6-Bisphosphatase, subunit A, domain 1"/>
    <property type="match status" value="1"/>
</dbReference>
<feature type="binding site" evidence="7">
    <location>
        <position position="85"/>
    </location>
    <ligand>
        <name>Mg(2+)</name>
        <dbReference type="ChEBI" id="CHEBI:18420"/>
        <label>1</label>
        <note>catalytic</note>
    </ligand>
</feature>
<dbReference type="Proteomes" id="UP000192902">
    <property type="component" value="Chromosome"/>
</dbReference>
<proteinExistence type="predicted"/>
<feature type="binding site" evidence="7">
    <location>
        <position position="64"/>
    </location>
    <ligand>
        <name>Mg(2+)</name>
        <dbReference type="ChEBI" id="CHEBI:18420"/>
        <label>1</label>
        <note>catalytic</note>
    </ligand>
</feature>
<dbReference type="PROSITE" id="PS00629">
    <property type="entry name" value="IMP_1"/>
    <property type="match status" value="1"/>
</dbReference>
<dbReference type="eggNOG" id="COG1218">
    <property type="taxonomic scope" value="Bacteria"/>
</dbReference>
<evidence type="ECO:0000256" key="3">
    <source>
        <dbReference type="ARBA" id="ARBA00022842"/>
    </source>
</evidence>
<dbReference type="STRING" id="1121267.CCUN_0367"/>
<reference evidence="8 9" key="1">
    <citation type="submission" date="2017-04" db="EMBL/GenBank/DDBJ databases">
        <title>Complete genome sequence of the Campylobacter cuniculorum type strain LMG24588.</title>
        <authorList>
            <person name="Miller W.G."/>
            <person name="Yee E."/>
            <person name="Revez J."/>
            <person name="Bono J.L."/>
            <person name="Rossi M."/>
        </authorList>
    </citation>
    <scope>NUCLEOTIDE SEQUENCE [LARGE SCALE GENOMIC DNA]</scope>
    <source>
        <strain evidence="8 9">LMG 24588</strain>
    </source>
</reference>
<dbReference type="Gene3D" id="3.40.190.80">
    <property type="match status" value="1"/>
</dbReference>
<dbReference type="InterPro" id="IPR050725">
    <property type="entry name" value="CysQ/Inositol_MonoPase"/>
</dbReference>
<keyword evidence="8" id="KW-0378">Hydrolase</keyword>
<evidence type="ECO:0000313" key="9">
    <source>
        <dbReference type="Proteomes" id="UP000192902"/>
    </source>
</evidence>
<dbReference type="GO" id="GO:0046854">
    <property type="term" value="P:phosphatidylinositol phosphate biosynthetic process"/>
    <property type="evidence" value="ECO:0007669"/>
    <property type="project" value="InterPro"/>
</dbReference>
<comment type="catalytic activity">
    <reaction evidence="1">
        <text>adenosine 3',5'-bisphosphate + H2O = AMP + phosphate</text>
        <dbReference type="Rhea" id="RHEA:10040"/>
        <dbReference type="ChEBI" id="CHEBI:15377"/>
        <dbReference type="ChEBI" id="CHEBI:43474"/>
        <dbReference type="ChEBI" id="CHEBI:58343"/>
        <dbReference type="ChEBI" id="CHEBI:456215"/>
        <dbReference type="EC" id="3.1.3.7"/>
    </reaction>
</comment>
<dbReference type="SUPFAM" id="SSF56655">
    <property type="entry name" value="Carbohydrate phosphatase"/>
    <property type="match status" value="1"/>
</dbReference>
<organism evidence="8 9">
    <name type="scientific">Campylobacter cuniculorum DSM 23162 = LMG 24588</name>
    <dbReference type="NCBI Taxonomy" id="1121267"/>
    <lineage>
        <taxon>Bacteria</taxon>
        <taxon>Pseudomonadati</taxon>
        <taxon>Campylobacterota</taxon>
        <taxon>Epsilonproteobacteria</taxon>
        <taxon>Campylobacterales</taxon>
        <taxon>Campylobacteraceae</taxon>
        <taxon>Campylobacter</taxon>
    </lineage>
</organism>
<evidence type="ECO:0000256" key="6">
    <source>
        <dbReference type="ARBA" id="ARBA00044544"/>
    </source>
</evidence>
<evidence type="ECO:0000256" key="5">
    <source>
        <dbReference type="ARBA" id="ARBA00042530"/>
    </source>
</evidence>
<feature type="binding site" evidence="7">
    <location>
        <position position="86"/>
    </location>
    <ligand>
        <name>Mg(2+)</name>
        <dbReference type="ChEBI" id="CHEBI:18420"/>
        <label>1</label>
        <note>catalytic</note>
    </ligand>
</feature>
<keyword evidence="3 7" id="KW-0460">Magnesium</keyword>
<sequence length="253" mass="28911">MNLNSYLDLAIEAANAASVAILNERQNLKIWQKEDNSPVSSADLISNEILTQNLAKTDIEIFSEEKILPFEKRKNLEYFWLIDPLDGTSSFLKQRDEFCIMIALIHKQRPILSLIKNPTNDDIFYAHKDTKVYKNYKILEKDESLFKENQFTALLSVNHLSATDAEFANKHKLKALNISSGLKFTALLEGKAGVYRRAENLSIWDIAAGDFLINQNGGFMGDFNAKFLNYNQKNHRTSFFLAVSEKSFLKAFL</sequence>
<dbReference type="PANTHER" id="PTHR43028:SF5">
    <property type="entry name" value="3'(2'),5'-BISPHOSPHATE NUCLEOTIDASE 1"/>
    <property type="match status" value="1"/>
</dbReference>
<feature type="binding site" evidence="7">
    <location>
        <position position="83"/>
    </location>
    <ligand>
        <name>Mg(2+)</name>
        <dbReference type="ChEBI" id="CHEBI:18420"/>
        <label>1</label>
        <note>catalytic</note>
    </ligand>
</feature>
<dbReference type="KEGG" id="ccun:CCUN_0367"/>
<evidence type="ECO:0000256" key="1">
    <source>
        <dbReference type="ARBA" id="ARBA00001625"/>
    </source>
</evidence>
<dbReference type="RefSeq" id="WP_027305565.1">
    <property type="nucleotide sequence ID" value="NZ_CP020867.1"/>
</dbReference>
<dbReference type="PRINTS" id="PR00377">
    <property type="entry name" value="IMPHPHTASES"/>
</dbReference>
<dbReference type="CDD" id="cd01638">
    <property type="entry name" value="CysQ"/>
    <property type="match status" value="1"/>
</dbReference>
<evidence type="ECO:0000313" key="8">
    <source>
        <dbReference type="EMBL" id="ARJ56019.1"/>
    </source>
</evidence>
<feature type="binding site" evidence="7">
    <location>
        <position position="205"/>
    </location>
    <ligand>
        <name>Mg(2+)</name>
        <dbReference type="ChEBI" id="CHEBI:18420"/>
        <label>1</label>
        <note>catalytic</note>
    </ligand>
</feature>
<dbReference type="GO" id="GO:0008441">
    <property type="term" value="F:3'(2'),5'-bisphosphate nucleotidase activity"/>
    <property type="evidence" value="ECO:0007669"/>
    <property type="project" value="UniProtKB-EC"/>
</dbReference>
<evidence type="ECO:0000256" key="4">
    <source>
        <dbReference type="ARBA" id="ARBA00041694"/>
    </source>
</evidence>
<dbReference type="InterPro" id="IPR000760">
    <property type="entry name" value="Inositol_monophosphatase-like"/>
</dbReference>
<keyword evidence="2 7" id="KW-0479">Metal-binding</keyword>
<comment type="cofactor">
    <cofactor evidence="7">
        <name>Mg(2+)</name>
        <dbReference type="ChEBI" id="CHEBI:18420"/>
    </cofactor>
</comment>
<dbReference type="InterPro" id="IPR020550">
    <property type="entry name" value="Inositol_monophosphatase_CS"/>
</dbReference>
<dbReference type="AlphaFoldDB" id="A0A1W6BV95"/>
<evidence type="ECO:0000256" key="7">
    <source>
        <dbReference type="PIRSR" id="PIRSR600760-2"/>
    </source>
</evidence>
<dbReference type="EMBL" id="CP020867">
    <property type="protein sequence ID" value="ARJ56019.1"/>
    <property type="molecule type" value="Genomic_DNA"/>
</dbReference>
<dbReference type="GO" id="GO:0046872">
    <property type="term" value="F:metal ion binding"/>
    <property type="evidence" value="ECO:0007669"/>
    <property type="project" value="UniProtKB-KW"/>
</dbReference>
<gene>
    <name evidence="8" type="primary">cysQ</name>
    <name evidence="8" type="ORF">CCUN_0367</name>
</gene>
<name>A0A1W6BV95_9BACT</name>
<dbReference type="PROSITE" id="PS00630">
    <property type="entry name" value="IMP_2"/>
    <property type="match status" value="1"/>
</dbReference>
<dbReference type="InterPro" id="IPR020583">
    <property type="entry name" value="Inositol_monoP_metal-BS"/>
</dbReference>
<dbReference type="PANTHER" id="PTHR43028">
    <property type="entry name" value="3'(2'),5'-BISPHOSPHATE NUCLEOTIDASE 1"/>
    <property type="match status" value="1"/>
</dbReference>
<dbReference type="OrthoDB" id="9785695at2"/>
<dbReference type="Pfam" id="PF00459">
    <property type="entry name" value="Inositol_P"/>
    <property type="match status" value="1"/>
</dbReference>
<protein>
    <recommendedName>
        <fullName evidence="4">3'(2'),5-bisphosphonucleoside 3'(2')-phosphohydrolase</fullName>
    </recommendedName>
    <alternativeName>
        <fullName evidence="6">3'-phosphoadenosine 5'-phosphate phosphatase</fullName>
    </alternativeName>
    <alternativeName>
        <fullName evidence="5">DPNPase</fullName>
    </alternativeName>
</protein>
<accession>A0A1W6BV95</accession>
<evidence type="ECO:0000256" key="2">
    <source>
        <dbReference type="ARBA" id="ARBA00022723"/>
    </source>
</evidence>